<reference evidence="1 2" key="1">
    <citation type="submission" date="2017-03" db="EMBL/GenBank/DDBJ databases">
        <title>Genome analysis of strain PAMC 26577.</title>
        <authorList>
            <person name="Oh H.-M."/>
            <person name="Yang J.-A."/>
        </authorList>
    </citation>
    <scope>NUCLEOTIDE SEQUENCE [LARGE SCALE GENOMIC DNA]</scope>
    <source>
        <strain evidence="1 2">PAMC 26577</strain>
    </source>
</reference>
<name>A0A242N384_CABSO</name>
<dbReference type="Proteomes" id="UP000195221">
    <property type="component" value="Unassembled WGS sequence"/>
</dbReference>
<protein>
    <submittedName>
        <fullName evidence="1">Uncharacterized protein</fullName>
    </submittedName>
</protein>
<gene>
    <name evidence="1" type="ORF">PAMC26577_05760</name>
</gene>
<dbReference type="EMBL" id="NBTZ01000026">
    <property type="protein sequence ID" value="OTP78137.1"/>
    <property type="molecule type" value="Genomic_DNA"/>
</dbReference>
<sequence>MCLVFTSAVAAVFIQSEHAYALSMGTHEQSFPINAAHYKQSALQISRADRSSE</sequence>
<proteinExistence type="predicted"/>
<organism evidence="1 2">
    <name type="scientific">Caballeronia sordidicola</name>
    <name type="common">Burkholderia sordidicola</name>
    <dbReference type="NCBI Taxonomy" id="196367"/>
    <lineage>
        <taxon>Bacteria</taxon>
        <taxon>Pseudomonadati</taxon>
        <taxon>Pseudomonadota</taxon>
        <taxon>Betaproteobacteria</taxon>
        <taxon>Burkholderiales</taxon>
        <taxon>Burkholderiaceae</taxon>
        <taxon>Caballeronia</taxon>
    </lineage>
</organism>
<accession>A0A242N384</accession>
<evidence type="ECO:0000313" key="1">
    <source>
        <dbReference type="EMBL" id="OTP78137.1"/>
    </source>
</evidence>
<evidence type="ECO:0000313" key="2">
    <source>
        <dbReference type="Proteomes" id="UP000195221"/>
    </source>
</evidence>
<comment type="caution">
    <text evidence="1">The sequence shown here is derived from an EMBL/GenBank/DDBJ whole genome shotgun (WGS) entry which is preliminary data.</text>
</comment>
<dbReference type="AlphaFoldDB" id="A0A242N384"/>